<keyword evidence="3 8" id="KW-0479">Metal-binding</keyword>
<dbReference type="Proteomes" id="UP000004605">
    <property type="component" value="Unassembled WGS sequence"/>
</dbReference>
<feature type="binding site" evidence="8">
    <location>
        <position position="354"/>
    </location>
    <ligand>
        <name>N(1)-(5-phospho-beta-D-ribosyl)glycinamide</name>
        <dbReference type="ChEBI" id="CHEBI:143788"/>
    </ligand>
</feature>
<feature type="binding site" evidence="8">
    <location>
        <begin position="158"/>
        <end position="163"/>
    </location>
    <ligand>
        <name>ATP</name>
        <dbReference type="ChEBI" id="CHEBI:30616"/>
    </ligand>
</feature>
<dbReference type="OrthoDB" id="9804625at2"/>
<evidence type="ECO:0000256" key="1">
    <source>
        <dbReference type="ARBA" id="ARBA00011738"/>
    </source>
</evidence>
<dbReference type="InterPro" id="IPR016185">
    <property type="entry name" value="PreATP-grasp_dom_sf"/>
</dbReference>
<dbReference type="AlphaFoldDB" id="F9S244"/>
<comment type="catalytic activity">
    <reaction evidence="8">
        <text>N(1)-(5-phospho-beta-D-ribosyl)glycinamide + formate + ATP = N(2)-formyl-N(1)-(5-phospho-beta-D-ribosyl)glycinamide + ADP + phosphate + H(+)</text>
        <dbReference type="Rhea" id="RHEA:24829"/>
        <dbReference type="ChEBI" id="CHEBI:15378"/>
        <dbReference type="ChEBI" id="CHEBI:15740"/>
        <dbReference type="ChEBI" id="CHEBI:30616"/>
        <dbReference type="ChEBI" id="CHEBI:43474"/>
        <dbReference type="ChEBI" id="CHEBI:143788"/>
        <dbReference type="ChEBI" id="CHEBI:147286"/>
        <dbReference type="ChEBI" id="CHEBI:456216"/>
        <dbReference type="EC" id="6.3.1.21"/>
    </reaction>
</comment>
<dbReference type="InterPro" id="IPR011761">
    <property type="entry name" value="ATP-grasp"/>
</dbReference>
<evidence type="ECO:0000313" key="10">
    <source>
        <dbReference type="EMBL" id="EGU40083.1"/>
    </source>
</evidence>
<dbReference type="InterPro" id="IPR048740">
    <property type="entry name" value="PurT_C"/>
</dbReference>
<name>F9S244_9VIBR</name>
<dbReference type="GO" id="GO:0005524">
    <property type="term" value="F:ATP binding"/>
    <property type="evidence" value="ECO:0007669"/>
    <property type="project" value="UniProtKB-UniRule"/>
</dbReference>
<dbReference type="PROSITE" id="PS50975">
    <property type="entry name" value="ATP_GRASP"/>
    <property type="match status" value="1"/>
</dbReference>
<feature type="binding site" evidence="8">
    <location>
        <position position="201"/>
    </location>
    <ligand>
        <name>ATP</name>
        <dbReference type="ChEBI" id="CHEBI:30616"/>
    </ligand>
</feature>
<evidence type="ECO:0000256" key="7">
    <source>
        <dbReference type="ARBA" id="ARBA00022842"/>
    </source>
</evidence>
<feature type="binding site" evidence="8">
    <location>
        <position position="112"/>
    </location>
    <ligand>
        <name>ATP</name>
        <dbReference type="ChEBI" id="CHEBI:30616"/>
    </ligand>
</feature>
<evidence type="ECO:0000256" key="4">
    <source>
        <dbReference type="ARBA" id="ARBA00022741"/>
    </source>
</evidence>
<proteinExistence type="inferred from homology"/>
<dbReference type="InterPro" id="IPR054350">
    <property type="entry name" value="PurT/PurK_preATP-grasp"/>
</dbReference>
<dbReference type="PANTHER" id="PTHR43055">
    <property type="entry name" value="FORMATE-DEPENDENT PHOSPHORIBOSYLGLYCINAMIDE FORMYLTRANSFERASE"/>
    <property type="match status" value="1"/>
</dbReference>
<dbReference type="Pfam" id="PF21244">
    <property type="entry name" value="PurT_C"/>
    <property type="match status" value="1"/>
</dbReference>
<dbReference type="NCBIfam" id="TIGR01142">
    <property type="entry name" value="purT"/>
    <property type="match status" value="1"/>
</dbReference>
<dbReference type="GO" id="GO:0004644">
    <property type="term" value="F:phosphoribosylglycinamide formyltransferase activity"/>
    <property type="evidence" value="ECO:0007669"/>
    <property type="project" value="UniProtKB-UniRule"/>
</dbReference>
<feature type="binding site" evidence="8">
    <location>
        <begin position="20"/>
        <end position="21"/>
    </location>
    <ligand>
        <name>N(1)-(5-phospho-beta-D-ribosyl)glycinamide</name>
        <dbReference type="ChEBI" id="CHEBI:143788"/>
    </ligand>
</feature>
<dbReference type="PANTHER" id="PTHR43055:SF1">
    <property type="entry name" value="FORMATE-DEPENDENT PHOSPHORIBOSYLGLYCINAMIDE FORMYLTRANSFERASE"/>
    <property type="match status" value="1"/>
</dbReference>
<comment type="caution">
    <text evidence="10">The sequence shown here is derived from an EMBL/GenBank/DDBJ whole genome shotgun (WGS) entry which is preliminary data.</text>
</comment>
<dbReference type="HAMAP" id="MF_01643">
    <property type="entry name" value="PurT"/>
    <property type="match status" value="1"/>
</dbReference>
<keyword evidence="4 8" id="KW-0547">Nucleotide-binding</keyword>
<dbReference type="Gene3D" id="3.30.1490.20">
    <property type="entry name" value="ATP-grasp fold, A domain"/>
    <property type="match status" value="1"/>
</dbReference>
<dbReference type="Pfam" id="PF22660">
    <property type="entry name" value="RS_preATP-grasp-like"/>
    <property type="match status" value="1"/>
</dbReference>
<evidence type="ECO:0000256" key="6">
    <source>
        <dbReference type="ARBA" id="ARBA00022840"/>
    </source>
</evidence>
<dbReference type="InterPro" id="IPR003135">
    <property type="entry name" value="ATP-grasp_carboxylate-amine"/>
</dbReference>
<evidence type="ECO:0000256" key="5">
    <source>
        <dbReference type="ARBA" id="ARBA00022755"/>
    </source>
</evidence>
<feature type="domain" description="ATP-grasp" evidence="9">
    <location>
        <begin position="117"/>
        <end position="306"/>
    </location>
</feature>
<keyword evidence="2 8" id="KW-0436">Ligase</keyword>
<dbReference type="GO" id="GO:0000287">
    <property type="term" value="F:magnesium ion binding"/>
    <property type="evidence" value="ECO:0007669"/>
    <property type="project" value="UniProtKB-UniRule"/>
</dbReference>
<keyword evidence="10" id="KW-0808">Transferase</keyword>
<evidence type="ECO:0000313" key="11">
    <source>
        <dbReference type="Proteomes" id="UP000004605"/>
    </source>
</evidence>
<dbReference type="FunFam" id="3.30.1490.20:FF:000013">
    <property type="entry name" value="Formate-dependent phosphoribosylglycinamide formyltransferase"/>
    <property type="match status" value="1"/>
</dbReference>
<dbReference type="InterPro" id="IPR011054">
    <property type="entry name" value="Rudment_hybrid_motif"/>
</dbReference>
<dbReference type="NCBIfam" id="NF006766">
    <property type="entry name" value="PRK09288.1"/>
    <property type="match status" value="1"/>
</dbReference>
<keyword evidence="5 8" id="KW-0658">Purine biosynthesis</keyword>
<comment type="function">
    <text evidence="8">Involved in the de novo purine biosynthesis. Catalyzes the transfer of formate to 5-phospho-ribosyl-glycinamide (GAR), producing 5-phospho-ribosyl-N-formylglycinamide (FGAR). Formate is provided by PurU via hydrolysis of 10-formyl-tetrahydrofolate.</text>
</comment>
<dbReference type="UniPathway" id="UPA00074">
    <property type="reaction ID" value="UER00127"/>
</dbReference>
<keyword evidence="6 8" id="KW-0067">ATP-binding</keyword>
<comment type="similarity">
    <text evidence="8">Belongs to the PurK/PurT family.</text>
</comment>
<feature type="binding site" evidence="8">
    <location>
        <position position="277"/>
    </location>
    <ligand>
        <name>Mg(2+)</name>
        <dbReference type="ChEBI" id="CHEBI:18420"/>
    </ligand>
</feature>
<dbReference type="SUPFAM" id="SSF51246">
    <property type="entry name" value="Rudiment single hybrid motif"/>
    <property type="match status" value="1"/>
</dbReference>
<feature type="binding site" evidence="8">
    <location>
        <begin position="193"/>
        <end position="196"/>
    </location>
    <ligand>
        <name>ATP</name>
        <dbReference type="ChEBI" id="CHEBI:30616"/>
    </ligand>
</feature>
<feature type="binding site" evidence="8">
    <location>
        <position position="284"/>
    </location>
    <ligand>
        <name>N(1)-(5-phospho-beta-D-ribosyl)glycinamide</name>
        <dbReference type="ChEBI" id="CHEBI:143788"/>
    </ligand>
</feature>
<dbReference type="GO" id="GO:0043815">
    <property type="term" value="F:phosphoribosylglycinamide formyltransferase 2 activity"/>
    <property type="evidence" value="ECO:0007669"/>
    <property type="project" value="UniProtKB-UniRule"/>
</dbReference>
<reference evidence="10 11" key="1">
    <citation type="journal article" date="2012" name="Int. J. Syst. Evol. Microbiol.">
        <title>Vibrio caribbeanicus sp. nov., isolated from the marine sponge Scleritoderma cyanea.</title>
        <authorList>
            <person name="Hoffmann M."/>
            <person name="Monday S.R."/>
            <person name="Allard M.W."/>
            <person name="Strain E.A."/>
            <person name="Whittaker P."/>
            <person name="Naum M."/>
            <person name="McCarthy P.J."/>
            <person name="Lopez J.V."/>
            <person name="Fischer M."/>
            <person name="Brown E.W."/>
        </authorList>
    </citation>
    <scope>NUCLEOTIDE SEQUENCE [LARGE SCALE GENOMIC DNA]</scope>
    <source>
        <strain evidence="10 11">ATCC 700023</strain>
    </source>
</reference>
<comment type="pathway">
    <text evidence="8">Purine metabolism; IMP biosynthesis via de novo pathway; N(2)-formyl-N(1)-(5-phospho-D-ribosyl)glycinamide from N(1)-(5-phospho-D-ribosyl)glycinamide (formate route): step 1/1.</text>
</comment>
<dbReference type="FunFam" id="3.30.470.20:FF:000027">
    <property type="entry name" value="Formate-dependent phosphoribosylglycinamide formyltransferase"/>
    <property type="match status" value="1"/>
</dbReference>
<accession>F9S244</accession>
<feature type="binding site" evidence="8">
    <location>
        <position position="265"/>
    </location>
    <ligand>
        <name>Mg(2+)</name>
        <dbReference type="ChEBI" id="CHEBI:18420"/>
    </ligand>
</feature>
<organism evidence="10 11">
    <name type="scientific">Vibrio ichthyoenteri ATCC 700023</name>
    <dbReference type="NCBI Taxonomy" id="870968"/>
    <lineage>
        <taxon>Bacteria</taxon>
        <taxon>Pseudomonadati</taxon>
        <taxon>Pseudomonadota</taxon>
        <taxon>Gammaproteobacteria</taxon>
        <taxon>Vibrionales</taxon>
        <taxon>Vibrionaceae</taxon>
        <taxon>Vibrio</taxon>
    </lineage>
</organism>
<sequence>MFGTATCENSTRVLLLGSGELGKEVAIECQRLGLEVIACDRYPNAPAMQVAHRSYVLDMLDGDALAEIIAKEKPAYVVPEIEAIATEKLVELEAQGLNVVPTAKATKLTMNREGIRRLAAEELQLTTSPYRFADNYDDFVAAIEAVGIPCVCKPVMSSSGKGQSVIKTVADVETAWHYAQEGGRTGAGRVIVEGFIDFDYEITLLTVRAVDGIHFCAPIGHRQEDGDYRESWQPQLMSISALKAAQHAAGKVVEALGGFGIFGVELFIKGDTVIFNEVSPRPHDTGLVTLMSQDMSEFALHVRAFTGMPIGAITQIGSAASAVILGQGTSTNIRYQGLNEALAAPQTQLRLFGKPEIDGRRRLGVAITRRDSIEQAIEDAVEAAGKVEVIY</sequence>
<dbReference type="SUPFAM" id="SSF56059">
    <property type="entry name" value="Glutathione synthetase ATP-binding domain-like"/>
    <property type="match status" value="1"/>
</dbReference>
<dbReference type="EC" id="6.3.1.21" evidence="8"/>
<dbReference type="Pfam" id="PF02222">
    <property type="entry name" value="ATP-grasp"/>
    <property type="match status" value="1"/>
</dbReference>
<dbReference type="FunFam" id="3.40.50.20:FF:000007">
    <property type="entry name" value="Formate-dependent phosphoribosylglycinamide formyltransferase"/>
    <property type="match status" value="1"/>
</dbReference>
<dbReference type="Gene3D" id="3.40.50.20">
    <property type="match status" value="1"/>
</dbReference>
<keyword evidence="7 8" id="KW-0460">Magnesium</keyword>
<dbReference type="EMBL" id="AFWF01000137">
    <property type="protein sequence ID" value="EGU40083.1"/>
    <property type="molecule type" value="Genomic_DNA"/>
</dbReference>
<evidence type="ECO:0000256" key="2">
    <source>
        <dbReference type="ARBA" id="ARBA00022598"/>
    </source>
</evidence>
<feature type="binding site" evidence="8">
    <location>
        <position position="80"/>
    </location>
    <ligand>
        <name>N(1)-(5-phospho-beta-D-ribosyl)glycinamide</name>
        <dbReference type="ChEBI" id="CHEBI:143788"/>
    </ligand>
</feature>
<keyword evidence="11" id="KW-1185">Reference proteome</keyword>
<dbReference type="SUPFAM" id="SSF52440">
    <property type="entry name" value="PreATP-grasp domain"/>
    <property type="match status" value="1"/>
</dbReference>
<dbReference type="GO" id="GO:0006189">
    <property type="term" value="P:'de novo' IMP biosynthetic process"/>
    <property type="evidence" value="ECO:0007669"/>
    <property type="project" value="UniProtKB-UniRule"/>
</dbReference>
<dbReference type="InterPro" id="IPR005862">
    <property type="entry name" value="PurT"/>
</dbReference>
<protein>
    <recommendedName>
        <fullName evidence="8">Formate-dependent phosphoribosylglycinamide formyltransferase</fullName>
        <ecNumber evidence="8">6.3.1.21</ecNumber>
    </recommendedName>
    <alternativeName>
        <fullName evidence="8">5'-phosphoribosylglycinamide transformylase 2</fullName>
    </alternativeName>
    <alternativeName>
        <fullName evidence="8">Formate-dependent GAR transformylase</fullName>
    </alternativeName>
    <alternativeName>
        <fullName evidence="8">GAR transformylase 2</fullName>
        <shortName evidence="8">GART 2</shortName>
    </alternativeName>
    <alternativeName>
        <fullName evidence="8">Non-folate glycinamide ribonucleotide transformylase</fullName>
    </alternativeName>
    <alternativeName>
        <fullName evidence="8">Phosphoribosylglycinamide formyltransferase 2</fullName>
    </alternativeName>
</protein>
<gene>
    <name evidence="8 10" type="primary">purT</name>
    <name evidence="10" type="ORF">VII00023_07459</name>
</gene>
<feature type="binding site" evidence="8">
    <location>
        <begin position="361"/>
        <end position="362"/>
    </location>
    <ligand>
        <name>N(1)-(5-phospho-beta-D-ribosyl)glycinamide</name>
        <dbReference type="ChEBI" id="CHEBI:143788"/>
    </ligand>
</feature>
<dbReference type="RefSeq" id="WP_006712157.1">
    <property type="nucleotide sequence ID" value="NZ_AFWF01000137.1"/>
</dbReference>
<dbReference type="Gene3D" id="3.30.470.20">
    <property type="entry name" value="ATP-grasp fold, B domain"/>
    <property type="match status" value="1"/>
</dbReference>
<feature type="binding site" evidence="8">
    <location>
        <position position="153"/>
    </location>
    <ligand>
        <name>ATP</name>
        <dbReference type="ChEBI" id="CHEBI:30616"/>
    </ligand>
</feature>
<dbReference type="GO" id="GO:0005829">
    <property type="term" value="C:cytosol"/>
    <property type="evidence" value="ECO:0007669"/>
    <property type="project" value="TreeGrafter"/>
</dbReference>
<evidence type="ECO:0000259" key="9">
    <source>
        <dbReference type="PROSITE" id="PS50975"/>
    </source>
</evidence>
<evidence type="ECO:0000256" key="3">
    <source>
        <dbReference type="ARBA" id="ARBA00022723"/>
    </source>
</evidence>
<comment type="subunit">
    <text evidence="1 8">Homodimer.</text>
</comment>
<evidence type="ECO:0000256" key="8">
    <source>
        <dbReference type="HAMAP-Rule" id="MF_01643"/>
    </source>
</evidence>
<dbReference type="InterPro" id="IPR013815">
    <property type="entry name" value="ATP_grasp_subdomain_1"/>
</dbReference>